<feature type="non-terminal residue" evidence="1">
    <location>
        <position position="1"/>
    </location>
</feature>
<keyword evidence="2" id="KW-1185">Reference proteome</keyword>
<proteinExistence type="predicted"/>
<protein>
    <submittedName>
        <fullName evidence="1">Uncharacterized protein</fullName>
    </submittedName>
</protein>
<evidence type="ECO:0000313" key="2">
    <source>
        <dbReference type="Proteomes" id="UP000595437"/>
    </source>
</evidence>
<reference evidence="2" key="1">
    <citation type="submission" date="2021-01" db="EMBL/GenBank/DDBJ databases">
        <title>Caligus Genome Assembly.</title>
        <authorList>
            <person name="Gallardo-Escarate C."/>
        </authorList>
    </citation>
    <scope>NUCLEOTIDE SEQUENCE [LARGE SCALE GENOMIC DNA]</scope>
</reference>
<dbReference type="Proteomes" id="UP000595437">
    <property type="component" value="Chromosome 6"/>
</dbReference>
<name>A0A7T8HFF8_CALRO</name>
<sequence>GIGYFIESLNDDNLATVKAKKLFKDPKLLGQLAFIKGNFTQLVRVISSLQERLPLTESIGILEMQVNSVLEKNPDFKKIKLYSRILKREALELKDDPQLPFLFSCAPTTSVDCKRVFSKLKSFLSDQRT</sequence>
<dbReference type="OrthoDB" id="6596666at2759"/>
<evidence type="ECO:0000313" key="1">
    <source>
        <dbReference type="EMBL" id="QQP48540.1"/>
    </source>
</evidence>
<gene>
    <name evidence="1" type="ORF">FKW44_008897</name>
</gene>
<accession>A0A7T8HFF8</accession>
<dbReference type="AlphaFoldDB" id="A0A7T8HFF8"/>
<dbReference type="EMBL" id="CP045895">
    <property type="protein sequence ID" value="QQP48540.1"/>
    <property type="molecule type" value="Genomic_DNA"/>
</dbReference>
<organism evidence="1 2">
    <name type="scientific">Caligus rogercresseyi</name>
    <name type="common">Sea louse</name>
    <dbReference type="NCBI Taxonomy" id="217165"/>
    <lineage>
        <taxon>Eukaryota</taxon>
        <taxon>Metazoa</taxon>
        <taxon>Ecdysozoa</taxon>
        <taxon>Arthropoda</taxon>
        <taxon>Crustacea</taxon>
        <taxon>Multicrustacea</taxon>
        <taxon>Hexanauplia</taxon>
        <taxon>Copepoda</taxon>
        <taxon>Siphonostomatoida</taxon>
        <taxon>Caligidae</taxon>
        <taxon>Caligus</taxon>
    </lineage>
</organism>
<feature type="non-terminal residue" evidence="1">
    <location>
        <position position="129"/>
    </location>
</feature>